<feature type="domain" description="Ribbon-helix-helix protein CopG" evidence="2">
    <location>
        <begin position="25"/>
        <end position="61"/>
    </location>
</feature>
<sequence>MGKSIKVHPKKRRGRPSTGGKDPLVSARLPKPLVAELEVWAVANGIGRSEAIRRLVELGLKK</sequence>
<reference evidence="4" key="1">
    <citation type="journal article" date="2021" name="ISME J.">
        <title>Evolutionary origin and ecological implication of a unique nif island in free-living Bradyrhizobium lineages.</title>
        <authorList>
            <person name="Tao J."/>
        </authorList>
    </citation>
    <scope>NUCLEOTIDE SEQUENCE [LARGE SCALE GENOMIC DNA]</scope>
    <source>
        <strain evidence="4">SZCCT0434</strain>
    </source>
</reference>
<dbReference type="Proteomes" id="UP001315278">
    <property type="component" value="Unassembled WGS sequence"/>
</dbReference>
<dbReference type="EMBL" id="JAFCJH010000081">
    <property type="protein sequence ID" value="MBR0801421.1"/>
    <property type="molecule type" value="Genomic_DNA"/>
</dbReference>
<gene>
    <name evidence="3" type="ORF">JQ615_39350</name>
</gene>
<evidence type="ECO:0000256" key="1">
    <source>
        <dbReference type="SAM" id="MobiDB-lite"/>
    </source>
</evidence>
<dbReference type="InterPro" id="IPR002145">
    <property type="entry name" value="CopG"/>
</dbReference>
<organism evidence="3 4">
    <name type="scientific">Bradyrhizobium jicamae</name>
    <dbReference type="NCBI Taxonomy" id="280332"/>
    <lineage>
        <taxon>Bacteria</taxon>
        <taxon>Pseudomonadati</taxon>
        <taxon>Pseudomonadota</taxon>
        <taxon>Alphaproteobacteria</taxon>
        <taxon>Hyphomicrobiales</taxon>
        <taxon>Nitrobacteraceae</taxon>
        <taxon>Bradyrhizobium</taxon>
    </lineage>
</organism>
<evidence type="ECO:0000259" key="2">
    <source>
        <dbReference type="Pfam" id="PF01402"/>
    </source>
</evidence>
<proteinExistence type="predicted"/>
<evidence type="ECO:0000313" key="3">
    <source>
        <dbReference type="EMBL" id="MBR0801421.1"/>
    </source>
</evidence>
<feature type="compositionally biased region" description="Basic residues" evidence="1">
    <location>
        <begin position="1"/>
        <end position="15"/>
    </location>
</feature>
<feature type="region of interest" description="Disordered" evidence="1">
    <location>
        <begin position="1"/>
        <end position="26"/>
    </location>
</feature>
<evidence type="ECO:0000313" key="4">
    <source>
        <dbReference type="Proteomes" id="UP001315278"/>
    </source>
</evidence>
<comment type="caution">
    <text evidence="3">The sequence shown here is derived from an EMBL/GenBank/DDBJ whole genome shotgun (WGS) entry which is preliminary data.</text>
</comment>
<protein>
    <submittedName>
        <fullName evidence="3">CopG family transcriptional regulator</fullName>
    </submittedName>
</protein>
<dbReference type="Pfam" id="PF01402">
    <property type="entry name" value="RHH_1"/>
    <property type="match status" value="1"/>
</dbReference>
<keyword evidence="4" id="KW-1185">Reference proteome</keyword>
<accession>A0ABS5FYT6</accession>
<name>A0ABS5FYT6_9BRAD</name>